<dbReference type="InterPro" id="IPR044399">
    <property type="entry name" value="Mb-like_M"/>
</dbReference>
<organism evidence="2 3">
    <name type="scientific">Caenorhabditis auriculariae</name>
    <dbReference type="NCBI Taxonomy" id="2777116"/>
    <lineage>
        <taxon>Eukaryota</taxon>
        <taxon>Metazoa</taxon>
        <taxon>Ecdysozoa</taxon>
        <taxon>Nematoda</taxon>
        <taxon>Chromadorea</taxon>
        <taxon>Rhabditida</taxon>
        <taxon>Rhabditina</taxon>
        <taxon>Rhabditomorpha</taxon>
        <taxon>Rhabditoidea</taxon>
        <taxon>Rhabditidae</taxon>
        <taxon>Peloderinae</taxon>
        <taxon>Caenorhabditis</taxon>
    </lineage>
</organism>
<feature type="region of interest" description="Disordered" evidence="1">
    <location>
        <begin position="289"/>
        <end position="317"/>
    </location>
</feature>
<dbReference type="GO" id="GO:0019825">
    <property type="term" value="F:oxygen binding"/>
    <property type="evidence" value="ECO:0007669"/>
    <property type="project" value="InterPro"/>
</dbReference>
<comment type="caution">
    <text evidence="2">The sequence shown here is derived from an EMBL/GenBank/DDBJ whole genome shotgun (WGS) entry which is preliminary data.</text>
</comment>
<proteinExistence type="predicted"/>
<protein>
    <recommendedName>
        <fullName evidence="4">Globin family profile domain-containing protein</fullName>
    </recommendedName>
</protein>
<keyword evidence="3" id="KW-1185">Reference proteome</keyword>
<dbReference type="GO" id="GO:0020037">
    <property type="term" value="F:heme binding"/>
    <property type="evidence" value="ECO:0007669"/>
    <property type="project" value="InterPro"/>
</dbReference>
<dbReference type="EMBL" id="CAJGYM010000072">
    <property type="protein sequence ID" value="CAD6196427.1"/>
    <property type="molecule type" value="Genomic_DNA"/>
</dbReference>
<accession>A0A8S1HN74</accession>
<feature type="compositionally biased region" description="Basic and acidic residues" evidence="1">
    <location>
        <begin position="295"/>
        <end position="309"/>
    </location>
</feature>
<reference evidence="2" key="1">
    <citation type="submission" date="2020-10" db="EMBL/GenBank/DDBJ databases">
        <authorList>
            <person name="Kikuchi T."/>
        </authorList>
    </citation>
    <scope>NUCLEOTIDE SEQUENCE</scope>
    <source>
        <strain evidence="2">NKZ352</strain>
    </source>
</reference>
<evidence type="ECO:0000256" key="1">
    <source>
        <dbReference type="SAM" id="MobiDB-lite"/>
    </source>
</evidence>
<dbReference type="Gene3D" id="1.10.490.10">
    <property type="entry name" value="Globins"/>
    <property type="match status" value="1"/>
</dbReference>
<dbReference type="SUPFAM" id="SSF46458">
    <property type="entry name" value="Globin-like"/>
    <property type="match status" value="1"/>
</dbReference>
<dbReference type="Proteomes" id="UP000835052">
    <property type="component" value="Unassembled WGS sequence"/>
</dbReference>
<gene>
    <name evidence="2" type="ORF">CAUJ_LOCUS12341</name>
</gene>
<dbReference type="AlphaFoldDB" id="A0A8S1HN74"/>
<dbReference type="InterPro" id="IPR012292">
    <property type="entry name" value="Globin/Proto"/>
</dbReference>
<sequence>MMRIKEAIQRKKLIHEMNEEFKDIDDALGSSLPVAPCPSPAQRRERLRNGQKSEDRLHDFVHYLSFKLSDLQKRALKVTWRRLSEAPKTSGRGTLHIMEKVLNMLCDKAPGVNSIFYKSAFLSCIEDRKSGVVRSGSIATIRDHAHILIKLIDDVLHVMFDGPLENAPYDPDMIGAAHCRLGPLGFDRSMWNVFGECFAEVMFMQECIRAYPQAPSAWSFFAVAMTDKMFASSKAVNSHSPLPVRTEIKVSKTVLGRVQSAAEVGRPPWRIQTKSDSTVSSDAVMQRFPANQITDKGESEKEQKPREGFEGTSRSIPSTPRLIHQVKTNHSADSACLLGEYTEVRETAIEAPTCPYSEVRHRQLRRLPSLLSKSEARIRYENSLKTTIV</sequence>
<dbReference type="CDD" id="cd01040">
    <property type="entry name" value="Mb-like"/>
    <property type="match status" value="1"/>
</dbReference>
<dbReference type="OrthoDB" id="5857092at2759"/>
<evidence type="ECO:0000313" key="3">
    <source>
        <dbReference type="Proteomes" id="UP000835052"/>
    </source>
</evidence>
<dbReference type="InterPro" id="IPR009050">
    <property type="entry name" value="Globin-like_sf"/>
</dbReference>
<evidence type="ECO:0008006" key="4">
    <source>
        <dbReference type="Google" id="ProtNLM"/>
    </source>
</evidence>
<name>A0A8S1HN74_9PELO</name>
<evidence type="ECO:0000313" key="2">
    <source>
        <dbReference type="EMBL" id="CAD6196427.1"/>
    </source>
</evidence>